<evidence type="ECO:0000256" key="2">
    <source>
        <dbReference type="ARBA" id="ARBA00006730"/>
    </source>
</evidence>
<dbReference type="PANTHER" id="PTHR11530">
    <property type="entry name" value="D-AMINO ACID OXIDASE"/>
    <property type="match status" value="1"/>
</dbReference>
<gene>
    <name evidence="7" type="ORF">PRK78_002204</name>
</gene>
<proteinExistence type="inferred from homology"/>
<evidence type="ECO:0000313" key="8">
    <source>
        <dbReference type="Proteomes" id="UP001219355"/>
    </source>
</evidence>
<comment type="cofactor">
    <cofactor evidence="1">
        <name>FAD</name>
        <dbReference type="ChEBI" id="CHEBI:57692"/>
    </cofactor>
</comment>
<dbReference type="SUPFAM" id="SSF51971">
    <property type="entry name" value="Nucleotide-binding domain"/>
    <property type="match status" value="1"/>
</dbReference>
<reference evidence="7" key="1">
    <citation type="submission" date="2023-03" db="EMBL/GenBank/DDBJ databases">
        <title>Emydomyces testavorans Genome Sequence.</title>
        <authorList>
            <person name="Hoyer L."/>
        </authorList>
    </citation>
    <scope>NUCLEOTIDE SEQUENCE</scope>
    <source>
        <strain evidence="7">16-2883</strain>
    </source>
</reference>
<dbReference type="GO" id="GO:0019478">
    <property type="term" value="P:D-amino acid catabolic process"/>
    <property type="evidence" value="ECO:0007669"/>
    <property type="project" value="TreeGrafter"/>
</dbReference>
<keyword evidence="3" id="KW-0285">Flavoprotein</keyword>
<organism evidence="7 8">
    <name type="scientific">Emydomyces testavorans</name>
    <dbReference type="NCBI Taxonomy" id="2070801"/>
    <lineage>
        <taxon>Eukaryota</taxon>
        <taxon>Fungi</taxon>
        <taxon>Dikarya</taxon>
        <taxon>Ascomycota</taxon>
        <taxon>Pezizomycotina</taxon>
        <taxon>Eurotiomycetes</taxon>
        <taxon>Eurotiomycetidae</taxon>
        <taxon>Onygenales</taxon>
        <taxon>Nannizziopsiaceae</taxon>
        <taxon>Emydomyces</taxon>
    </lineage>
</organism>
<dbReference type="InterPro" id="IPR006076">
    <property type="entry name" value="FAD-dep_OxRdtase"/>
</dbReference>
<evidence type="ECO:0000256" key="4">
    <source>
        <dbReference type="ARBA" id="ARBA00022827"/>
    </source>
</evidence>
<keyword evidence="5" id="KW-0560">Oxidoreductase</keyword>
<protein>
    <recommendedName>
        <fullName evidence="6">FAD dependent oxidoreductase domain-containing protein</fullName>
    </recommendedName>
</protein>
<dbReference type="Proteomes" id="UP001219355">
    <property type="component" value="Chromosome 1"/>
</dbReference>
<evidence type="ECO:0000259" key="6">
    <source>
        <dbReference type="Pfam" id="PF01266"/>
    </source>
</evidence>
<dbReference type="GO" id="GO:0003884">
    <property type="term" value="F:D-amino-acid oxidase activity"/>
    <property type="evidence" value="ECO:0007669"/>
    <property type="project" value="InterPro"/>
</dbReference>
<dbReference type="GO" id="GO:0005737">
    <property type="term" value="C:cytoplasm"/>
    <property type="evidence" value="ECO:0007669"/>
    <property type="project" value="TreeGrafter"/>
</dbReference>
<evidence type="ECO:0000256" key="3">
    <source>
        <dbReference type="ARBA" id="ARBA00022630"/>
    </source>
</evidence>
<keyword evidence="8" id="KW-1185">Reference proteome</keyword>
<comment type="similarity">
    <text evidence="2">Belongs to the DAMOX/DASOX family.</text>
</comment>
<evidence type="ECO:0000256" key="1">
    <source>
        <dbReference type="ARBA" id="ARBA00001974"/>
    </source>
</evidence>
<sequence length="290" mass="31440">MPNTIHRDDPSHSPEIVAAKNQNPANLWWASHVPGFSILSPPFPSGNIKVGVTYKSFSFNPPQYIKWLFRHLLLKGVKTVQTKLPTANGLAHVLTLAKTAINEKYLHQGHKLTKPVIFVNATGLGAQDLVPDDAVHLICGQMLLIRGEAHKIYTHVMSAGSQSSDKQIVYALPQHGTGTSLVGGSKQVGIWDTAEDMQLSKTIAQWAKRLAPELCRDDGELEVLSTQVGLRPGRKGGARVEKEVLKGCNEDGGDLVVIHSYGHGGSGYQNSVGSAKKVLALIDEHLSEQE</sequence>
<evidence type="ECO:0000256" key="5">
    <source>
        <dbReference type="ARBA" id="ARBA00023002"/>
    </source>
</evidence>
<dbReference type="GO" id="GO:0071949">
    <property type="term" value="F:FAD binding"/>
    <property type="evidence" value="ECO:0007669"/>
    <property type="project" value="InterPro"/>
</dbReference>
<dbReference type="SUPFAM" id="SSF54373">
    <property type="entry name" value="FAD-linked reductases, C-terminal domain"/>
    <property type="match status" value="1"/>
</dbReference>
<dbReference type="Gene3D" id="3.30.9.10">
    <property type="entry name" value="D-Amino Acid Oxidase, subunit A, domain 2"/>
    <property type="match status" value="1"/>
</dbReference>
<dbReference type="Pfam" id="PF01266">
    <property type="entry name" value="DAO"/>
    <property type="match status" value="1"/>
</dbReference>
<name>A0AAF0DEH0_9EURO</name>
<accession>A0AAF0DEH0</accession>
<dbReference type="EMBL" id="CP120627">
    <property type="protein sequence ID" value="WEW56753.1"/>
    <property type="molecule type" value="Genomic_DNA"/>
</dbReference>
<keyword evidence="4" id="KW-0274">FAD</keyword>
<dbReference type="PANTHER" id="PTHR11530:SF11">
    <property type="entry name" value="D-ASPARTATE OXIDASE"/>
    <property type="match status" value="1"/>
</dbReference>
<dbReference type="AlphaFoldDB" id="A0AAF0DEH0"/>
<dbReference type="InterPro" id="IPR023209">
    <property type="entry name" value="DAO"/>
</dbReference>
<evidence type="ECO:0000313" key="7">
    <source>
        <dbReference type="EMBL" id="WEW56753.1"/>
    </source>
</evidence>
<feature type="domain" description="FAD dependent oxidoreductase" evidence="6">
    <location>
        <begin position="43"/>
        <end position="278"/>
    </location>
</feature>